<dbReference type="CDD" id="cd00067">
    <property type="entry name" value="GAL4"/>
    <property type="match status" value="1"/>
</dbReference>
<evidence type="ECO:0000313" key="5">
    <source>
        <dbReference type="Proteomes" id="UP000663840"/>
    </source>
</evidence>
<dbReference type="PANTHER" id="PTHR37534:SF46">
    <property type="entry name" value="ZN(II)2CYS6 TRANSCRIPTION FACTOR (EUROFUNG)"/>
    <property type="match status" value="1"/>
</dbReference>
<dbReference type="InterPro" id="IPR001138">
    <property type="entry name" value="Zn2Cys6_DnaBD"/>
</dbReference>
<name>A0A8H3AYG4_9AGAM</name>
<dbReference type="AlphaFoldDB" id="A0A8H3AYG4"/>
<gene>
    <name evidence="4" type="ORF">RDB_LOCUS81924</name>
</gene>
<dbReference type="Pfam" id="PF11951">
    <property type="entry name" value="Fungal_trans_2"/>
    <property type="match status" value="1"/>
</dbReference>
<evidence type="ECO:0000256" key="1">
    <source>
        <dbReference type="ARBA" id="ARBA00004123"/>
    </source>
</evidence>
<dbReference type="PROSITE" id="PS50048">
    <property type="entry name" value="ZN2_CY6_FUNGAL_2"/>
    <property type="match status" value="1"/>
</dbReference>
<dbReference type="Gene3D" id="4.10.240.10">
    <property type="entry name" value="Zn(2)-C6 fungal-type DNA-binding domain"/>
    <property type="match status" value="1"/>
</dbReference>
<dbReference type="GO" id="GO:0005634">
    <property type="term" value="C:nucleus"/>
    <property type="evidence" value="ECO:0007669"/>
    <property type="project" value="UniProtKB-SubCell"/>
</dbReference>
<protein>
    <recommendedName>
        <fullName evidence="3">Zn(2)-C6 fungal-type domain-containing protein</fullName>
    </recommendedName>
</protein>
<reference evidence="4" key="1">
    <citation type="submission" date="2021-01" db="EMBL/GenBank/DDBJ databases">
        <authorList>
            <person name="Kaushik A."/>
        </authorList>
    </citation>
    <scope>NUCLEOTIDE SEQUENCE</scope>
    <source>
        <strain evidence="4">AG1-1A</strain>
    </source>
</reference>
<accession>A0A8H3AYG4</accession>
<proteinExistence type="predicted"/>
<organism evidence="4 5">
    <name type="scientific">Rhizoctonia solani</name>
    <dbReference type="NCBI Taxonomy" id="456999"/>
    <lineage>
        <taxon>Eukaryota</taxon>
        <taxon>Fungi</taxon>
        <taxon>Dikarya</taxon>
        <taxon>Basidiomycota</taxon>
        <taxon>Agaricomycotina</taxon>
        <taxon>Agaricomycetes</taxon>
        <taxon>Cantharellales</taxon>
        <taxon>Ceratobasidiaceae</taxon>
        <taxon>Rhizoctonia</taxon>
    </lineage>
</organism>
<dbReference type="GO" id="GO:0000981">
    <property type="term" value="F:DNA-binding transcription factor activity, RNA polymerase II-specific"/>
    <property type="evidence" value="ECO:0007669"/>
    <property type="project" value="InterPro"/>
</dbReference>
<dbReference type="InterPro" id="IPR021858">
    <property type="entry name" value="Fun_TF"/>
</dbReference>
<dbReference type="PANTHER" id="PTHR37534">
    <property type="entry name" value="TRANSCRIPTIONAL ACTIVATOR PROTEIN UGA3"/>
    <property type="match status" value="1"/>
</dbReference>
<comment type="subcellular location">
    <subcellularLocation>
        <location evidence="1">Nucleus</location>
    </subcellularLocation>
</comment>
<evidence type="ECO:0000259" key="3">
    <source>
        <dbReference type="PROSITE" id="PS50048"/>
    </source>
</evidence>
<evidence type="ECO:0000313" key="4">
    <source>
        <dbReference type="EMBL" id="CAE6443640.1"/>
    </source>
</evidence>
<feature type="domain" description="Zn(2)-C6 fungal-type" evidence="3">
    <location>
        <begin position="13"/>
        <end position="41"/>
    </location>
</feature>
<dbReference type="SUPFAM" id="SSF57701">
    <property type="entry name" value="Zn2/Cys6 DNA-binding domain"/>
    <property type="match status" value="1"/>
</dbReference>
<dbReference type="GO" id="GO:0008270">
    <property type="term" value="F:zinc ion binding"/>
    <property type="evidence" value="ECO:0007669"/>
    <property type="project" value="InterPro"/>
</dbReference>
<dbReference type="SMART" id="SM00066">
    <property type="entry name" value="GAL4"/>
    <property type="match status" value="1"/>
</dbReference>
<dbReference type="EMBL" id="CAJMWR010002346">
    <property type="protein sequence ID" value="CAE6443640.1"/>
    <property type="molecule type" value="Genomic_DNA"/>
</dbReference>
<dbReference type="PROSITE" id="PS00463">
    <property type="entry name" value="ZN2_CY6_FUNGAL_1"/>
    <property type="match status" value="1"/>
</dbReference>
<dbReference type="Pfam" id="PF00172">
    <property type="entry name" value="Zn_clus"/>
    <property type="match status" value="1"/>
</dbReference>
<evidence type="ECO:0000256" key="2">
    <source>
        <dbReference type="ARBA" id="ARBA00023242"/>
    </source>
</evidence>
<sequence>MLQKYRPGPVGTSCLTCKQRHKKCDQRQPICKKCEVGKVECLGYRHNQRGIARTAQPAVSQPFRTSDNAGFPFPVYLPSNPELEKEFSVISSLLVDLSEDTVTRSSLFEPSSSPDLNGRASISEQLNIGYTSTTVSSQTRRVEDYLRLFAPHSTHQVTDGPMLLISKIAKFQAQLPYSPLDPLTTFFNSRWFIDYILEQSDRANDHWYFKPVNYQRKRFRKDIIQRLESSKLTCWTILVGMGILESFRTGDTSQNQLHNYWIGHIEGSLRHVSGSDDNQSEIQYRNTDWIHISLLKTITTHSSDIYLILRGVTPVFLEMVFSDPTLWISTSSIASVPLSPILASNTHELAHFALLDCTSAMAFGLPQHVEYDTTIHSLSTCNSSHQWSHICPMEFQLVLADINACRDKSPNARSWRDIERHLLTWQSRPGQYVFTNSWMTVAWYAVEESWRLALLAYLYMSVCQVSSDDTRVQSCIKQLLQVVGTIKKRGSSDANLLFFVQYLMVGICASREAQRKIVRDTLSVPRGTKFWLIRASDFVPVLDHLWHGAAAGGRPVKWADYVHSREVALPILI</sequence>
<comment type="caution">
    <text evidence="4">The sequence shown here is derived from an EMBL/GenBank/DDBJ whole genome shotgun (WGS) entry which is preliminary data.</text>
</comment>
<dbReference type="InterPro" id="IPR036864">
    <property type="entry name" value="Zn2-C6_fun-type_DNA-bd_sf"/>
</dbReference>
<keyword evidence="2" id="KW-0539">Nucleus</keyword>
<dbReference type="Proteomes" id="UP000663840">
    <property type="component" value="Unassembled WGS sequence"/>
</dbReference>